<evidence type="ECO:0000313" key="3">
    <source>
        <dbReference type="EMBL" id="RCJ17835.1"/>
    </source>
</evidence>
<dbReference type="EMBL" id="LXQD01000353">
    <property type="protein sequence ID" value="RCJ17835.1"/>
    <property type="molecule type" value="Genomic_DNA"/>
</dbReference>
<dbReference type="Gene3D" id="2.40.50.230">
    <property type="entry name" value="Gp5 N-terminal domain"/>
    <property type="match status" value="1"/>
</dbReference>
<dbReference type="SUPFAM" id="SSF69255">
    <property type="entry name" value="gp5 N-terminal domain-like"/>
    <property type="match status" value="1"/>
</dbReference>
<reference evidence="3" key="1">
    <citation type="submission" date="2016-04" db="EMBL/GenBank/DDBJ databases">
        <authorList>
            <person name="Tabuchi Yagui T.R."/>
        </authorList>
    </citation>
    <scope>NUCLEOTIDE SEQUENCE [LARGE SCALE GENOMIC DNA]</scope>
    <source>
        <strain evidence="3">NIES-26</strain>
    </source>
</reference>
<keyword evidence="4" id="KW-1185">Reference proteome</keyword>
<feature type="domain" description="YqbQ/XkdQ" evidence="2">
    <location>
        <begin position="88"/>
        <end position="354"/>
    </location>
</feature>
<dbReference type="NCBIfam" id="NF033848">
    <property type="entry name" value="VgrG_rel"/>
    <property type="match status" value="1"/>
</dbReference>
<organism evidence="3 4">
    <name type="scientific">Nostoc minutum NIES-26</name>
    <dbReference type="NCBI Taxonomy" id="1844469"/>
    <lineage>
        <taxon>Bacteria</taxon>
        <taxon>Bacillati</taxon>
        <taxon>Cyanobacteriota</taxon>
        <taxon>Cyanophyceae</taxon>
        <taxon>Nostocales</taxon>
        <taxon>Nostocaceae</taxon>
        <taxon>Nostoc</taxon>
    </lineage>
</organism>
<dbReference type="SUPFAM" id="SSF69279">
    <property type="entry name" value="Phage tail proteins"/>
    <property type="match status" value="1"/>
</dbReference>
<sequence>MANYCASPIIRFKDRPAPPELMADIIQICVEESLSRSGMFTIVIKNDYQPGREQDNVWRYKDLCQIGTTIVIGFTSSTTESQDFNEENSNQIFKGEITAIETCFNSKSQAPIVIRGYDISHQLCRGKYNRSFQNMTDSDIVKKIAEEVNIPIGTIEDSGIVHEYVFQPNQTNMEFLHYRAVRIGFELFVKEGKLYFCKPKPNSEKLTLKWLKDLTSFRVIVDSREQVNQIKVQSWDFKTKKTRVASRSDKSPINTTIKYGSGRAAVNQFEGKKLQHTLIYSTPTETNTEIEAIVKALDEEREGQFVEAYGKCEGNTKIRPGHIVKLDGMGQYSGEYYITDTRHIFCDGTYSTEFSVRGSRGLKALVSSIPHMQLQPGQTFLVGIVTDNEDPENMGRVKVKFPTLTEEHTSNWARVVAPGGGAGRGIYWMPEINDEVLVCFEHGDIHRPYIIGGVWNGKDPTPRSIGDTVADGNVRLRVSQTRYGHKEWFVDEDKGSEKRGYYIQTGTGSGHRFSYNDTEQYIEIETIGQHKIRLDDKGKFVEIKTSGGQSLRLDDNNGSASINSSGNLSINAQGNIDIKANGTISISGAIIKLN</sequence>
<dbReference type="InterPro" id="IPR047702">
    <property type="entry name" value="VgrG-rel"/>
</dbReference>
<feature type="domain" description="Gp5/Type VI secretion system Vgr protein OB-fold" evidence="1">
    <location>
        <begin position="382"/>
        <end position="455"/>
    </location>
</feature>
<dbReference type="InterPro" id="IPR006531">
    <property type="entry name" value="Gp5/Vgr_OB"/>
</dbReference>
<evidence type="ECO:0000313" key="4">
    <source>
        <dbReference type="Proteomes" id="UP000252107"/>
    </source>
</evidence>
<proteinExistence type="predicted"/>
<accession>A0A367Q1D3</accession>
<dbReference type="Pfam" id="PF24032">
    <property type="entry name" value="YQBQ"/>
    <property type="match status" value="1"/>
</dbReference>
<protein>
    <submittedName>
        <fullName evidence="3">Type IV secretion protein Rhs</fullName>
    </submittedName>
</protein>
<gene>
    <name evidence="3" type="ORF">A6770_33610</name>
</gene>
<evidence type="ECO:0000259" key="2">
    <source>
        <dbReference type="Pfam" id="PF24032"/>
    </source>
</evidence>
<dbReference type="InterPro" id="IPR037026">
    <property type="entry name" value="Vgr_OB-fold_dom_sf"/>
</dbReference>
<comment type="caution">
    <text evidence="3">The sequence shown here is derived from an EMBL/GenBank/DDBJ whole genome shotgun (WGS) entry which is preliminary data.</text>
</comment>
<name>A0A367Q1D3_9NOSO</name>
<dbReference type="Pfam" id="PF04717">
    <property type="entry name" value="Phage_base_V"/>
    <property type="match status" value="1"/>
</dbReference>
<dbReference type="Proteomes" id="UP000252107">
    <property type="component" value="Unassembled WGS sequence"/>
</dbReference>
<dbReference type="AlphaFoldDB" id="A0A367Q1D3"/>
<evidence type="ECO:0000259" key="1">
    <source>
        <dbReference type="Pfam" id="PF04717"/>
    </source>
</evidence>
<dbReference type="InterPro" id="IPR056937">
    <property type="entry name" value="YqbQ/XkdQ"/>
</dbReference>